<name>A0ACB9M4C1_9MYRT</name>
<comment type="caution">
    <text evidence="1">The sequence shown here is derived from an EMBL/GenBank/DDBJ whole genome shotgun (WGS) entry which is preliminary data.</text>
</comment>
<dbReference type="EMBL" id="CM042889">
    <property type="protein sequence ID" value="KAI4319002.1"/>
    <property type="molecule type" value="Genomic_DNA"/>
</dbReference>
<sequence length="384" mass="42112">MKPWLNKAKPFVGVIFLQVGLAGMDILTKAALNRGVSNYVLVVYRHVVATVVITPFAIVLEKKIRPKMTLPIFIKLMLLSLLEPVIDQNLYYLGIKNTTATFAAAMCNILPAITFVMACILRLEKVKFKSIRSQAKVFGTMTTVAGAMIMTLIKGPIIELFWQKGVISHQVKTNGTNLHSSIKGALLITVGCFCWACFMVLQAITLQSYPAELSLTAWVCLLGTLEGAAVALIMERGDASVWAIHWDSRLLAAVYSGIVCSGVAYYVQGIVMKDRGPVFVTAFSPLSMVIVAVMSSFILAEQLFLGRVIGAIVIVTGLYLVVWGKSKDYNESTPPTHIDADQKPLPIRTMDTGRKSENNDVMELHIINHSKGENPTTHGPRQNN</sequence>
<keyword evidence="2" id="KW-1185">Reference proteome</keyword>
<evidence type="ECO:0000313" key="2">
    <source>
        <dbReference type="Proteomes" id="UP001057402"/>
    </source>
</evidence>
<reference evidence="2" key="1">
    <citation type="journal article" date="2023" name="Front. Plant Sci.">
        <title>Chromosomal-level genome assembly of Melastoma candidum provides insights into trichome evolution.</title>
        <authorList>
            <person name="Zhong Y."/>
            <person name="Wu W."/>
            <person name="Sun C."/>
            <person name="Zou P."/>
            <person name="Liu Y."/>
            <person name="Dai S."/>
            <person name="Zhou R."/>
        </authorList>
    </citation>
    <scope>NUCLEOTIDE SEQUENCE [LARGE SCALE GENOMIC DNA]</scope>
</reference>
<organism evidence="1 2">
    <name type="scientific">Melastoma candidum</name>
    <dbReference type="NCBI Taxonomy" id="119954"/>
    <lineage>
        <taxon>Eukaryota</taxon>
        <taxon>Viridiplantae</taxon>
        <taxon>Streptophyta</taxon>
        <taxon>Embryophyta</taxon>
        <taxon>Tracheophyta</taxon>
        <taxon>Spermatophyta</taxon>
        <taxon>Magnoliopsida</taxon>
        <taxon>eudicotyledons</taxon>
        <taxon>Gunneridae</taxon>
        <taxon>Pentapetalae</taxon>
        <taxon>rosids</taxon>
        <taxon>malvids</taxon>
        <taxon>Myrtales</taxon>
        <taxon>Melastomataceae</taxon>
        <taxon>Melastomatoideae</taxon>
        <taxon>Melastomateae</taxon>
        <taxon>Melastoma</taxon>
    </lineage>
</organism>
<proteinExistence type="predicted"/>
<gene>
    <name evidence="1" type="ORF">MLD38_032653</name>
</gene>
<evidence type="ECO:0000313" key="1">
    <source>
        <dbReference type="EMBL" id="KAI4319002.1"/>
    </source>
</evidence>
<dbReference type="Proteomes" id="UP001057402">
    <property type="component" value="Chromosome 10"/>
</dbReference>
<protein>
    <submittedName>
        <fullName evidence="1">Uncharacterized protein</fullName>
    </submittedName>
</protein>
<accession>A0ACB9M4C1</accession>